<dbReference type="EMBL" id="CAXLJM020000032">
    <property type="protein sequence ID" value="CAL8100123.1"/>
    <property type="molecule type" value="Genomic_DNA"/>
</dbReference>
<evidence type="ECO:0000313" key="2">
    <source>
        <dbReference type="Proteomes" id="UP001642540"/>
    </source>
</evidence>
<gene>
    <name evidence="1" type="ORF">ODALV1_LOCUS10449</name>
</gene>
<accession>A0ABP1QEJ1</accession>
<organism evidence="1 2">
    <name type="scientific">Orchesella dallaii</name>
    <dbReference type="NCBI Taxonomy" id="48710"/>
    <lineage>
        <taxon>Eukaryota</taxon>
        <taxon>Metazoa</taxon>
        <taxon>Ecdysozoa</taxon>
        <taxon>Arthropoda</taxon>
        <taxon>Hexapoda</taxon>
        <taxon>Collembola</taxon>
        <taxon>Entomobryomorpha</taxon>
        <taxon>Entomobryoidea</taxon>
        <taxon>Orchesellidae</taxon>
        <taxon>Orchesellinae</taxon>
        <taxon>Orchesella</taxon>
    </lineage>
</organism>
<name>A0ABP1QEJ1_9HEXA</name>
<keyword evidence="2" id="KW-1185">Reference proteome</keyword>
<sequence>MGIRELLSTKNTKISRHQSLSIKTTSVLVKKHINITTAIPFVLLFHTTCNNHVRQDSTSALSSFSTDDKSLDLICRHNSRTKTNRKTFQDFSVGSPFANQYFQYYQNRIIIGNNEEDTRLAVLLLSLRPKLGCNQFKFAANNNPIKKKSRRQHSMLYNNDDNDLRIEMKMALSDILST</sequence>
<proteinExistence type="predicted"/>
<reference evidence="1 2" key="1">
    <citation type="submission" date="2024-08" db="EMBL/GenBank/DDBJ databases">
        <authorList>
            <person name="Cucini C."/>
            <person name="Frati F."/>
        </authorList>
    </citation>
    <scope>NUCLEOTIDE SEQUENCE [LARGE SCALE GENOMIC DNA]</scope>
</reference>
<dbReference type="Proteomes" id="UP001642540">
    <property type="component" value="Unassembled WGS sequence"/>
</dbReference>
<comment type="caution">
    <text evidence="1">The sequence shown here is derived from an EMBL/GenBank/DDBJ whole genome shotgun (WGS) entry which is preliminary data.</text>
</comment>
<protein>
    <submittedName>
        <fullName evidence="1">Uncharacterized protein</fullName>
    </submittedName>
</protein>
<evidence type="ECO:0000313" key="1">
    <source>
        <dbReference type="EMBL" id="CAL8100123.1"/>
    </source>
</evidence>